<reference evidence="4" key="1">
    <citation type="submission" date="2012-02" db="EMBL/GenBank/DDBJ databases">
        <title>Genome sequencing of Giardia lamblia Genotypes A2 and B isolates (DH and GS) and comparative analysis with the genomes of Genotypes A1 and E (WB and Pig).</title>
        <authorList>
            <person name="Adam R."/>
            <person name="Dahlstrom E."/>
            <person name="Martens C."/>
            <person name="Bruno D."/>
            <person name="Barbian K."/>
            <person name="Porcella S.F."/>
            <person name="Nash T."/>
        </authorList>
    </citation>
    <scope>NUCLEOTIDE SEQUENCE</scope>
    <source>
        <strain evidence="4">GS</strain>
    </source>
</reference>
<dbReference type="PANTHER" id="PTHR23275:SF100">
    <property type="entry name" value="EGF-LIKE DOMAIN-CONTAINING PROTEIN"/>
    <property type="match status" value="1"/>
</dbReference>
<feature type="transmembrane region" description="Helical" evidence="2">
    <location>
        <begin position="414"/>
        <end position="438"/>
    </location>
</feature>
<feature type="compositionally biased region" description="Polar residues" evidence="1">
    <location>
        <begin position="67"/>
        <end position="83"/>
    </location>
</feature>
<dbReference type="InterPro" id="IPR005127">
    <property type="entry name" value="Giardia_VSP"/>
</dbReference>
<dbReference type="SUPFAM" id="SSF57184">
    <property type="entry name" value="Growth factor receptor domain"/>
    <property type="match status" value="2"/>
</dbReference>
<dbReference type="PANTHER" id="PTHR23275">
    <property type="entry name" value="CABRIOLET.-RELATED"/>
    <property type="match status" value="1"/>
</dbReference>
<keyword evidence="2" id="KW-0812">Transmembrane</keyword>
<dbReference type="Pfam" id="PF03302">
    <property type="entry name" value="VSP"/>
    <property type="match status" value="2"/>
</dbReference>
<feature type="region of interest" description="Disordered" evidence="1">
    <location>
        <begin position="62"/>
        <end position="83"/>
    </location>
</feature>
<dbReference type="VEuPathDB" id="GiardiaDB:DHA2_153495"/>
<dbReference type="VEuPathDB" id="GiardiaDB:GL50581_2720"/>
<reference evidence="3 4" key="2">
    <citation type="journal article" date="2013" name="Genome Biol. Evol.">
        <title>Genome sequencing of Giardia lamblia genotypes A2 and B isolates (DH and GS) and comparative analysis with the genomes of genotypes A1 and E (WB and Pig).</title>
        <authorList>
            <person name="Adam R.D."/>
            <person name="Dahlstrom E.W."/>
            <person name="Martens C.A."/>
            <person name="Bruno D.P."/>
            <person name="Barbian K.D."/>
            <person name="Ricklefs S.M."/>
            <person name="Hernandez M.M."/>
            <person name="Narla N.P."/>
            <person name="Patel R.B."/>
            <person name="Porcella S.F."/>
            <person name="Nash T.E."/>
        </authorList>
    </citation>
    <scope>NUCLEOTIDE SEQUENCE [LARGE SCALE GENOMIC DNA]</scope>
    <source>
        <strain evidence="3 4">GS</strain>
    </source>
</reference>
<dbReference type="InterPro" id="IPR006212">
    <property type="entry name" value="Furin_repeat"/>
</dbReference>
<evidence type="ECO:0000256" key="1">
    <source>
        <dbReference type="SAM" id="MobiDB-lite"/>
    </source>
</evidence>
<dbReference type="AlphaFoldDB" id="V6TMI4"/>
<evidence type="ECO:0000313" key="3">
    <source>
        <dbReference type="EMBL" id="ESU39946.1"/>
    </source>
</evidence>
<name>V6TMI4_GIAIN</name>
<dbReference type="EMBL" id="AHHH01000395">
    <property type="protein sequence ID" value="ESU39946.1"/>
    <property type="molecule type" value="Genomic_DNA"/>
</dbReference>
<dbReference type="VEuPathDB" id="GiardiaDB:QR46_4768"/>
<dbReference type="Gene3D" id="2.10.220.10">
    <property type="entry name" value="Hormone Receptor, Insulin-like Growth Factor Receptor 1, Chain A, domain 2"/>
    <property type="match status" value="1"/>
</dbReference>
<evidence type="ECO:0000313" key="4">
    <source>
        <dbReference type="Proteomes" id="UP000018040"/>
    </source>
</evidence>
<comment type="caution">
    <text evidence="3">The sequence shown here is derived from an EMBL/GenBank/DDBJ whole genome shotgun (WGS) entry which is preliminary data.</text>
</comment>
<organism evidence="3 4">
    <name type="scientific">Giardia intestinalis</name>
    <name type="common">Giardia lamblia</name>
    <dbReference type="NCBI Taxonomy" id="5741"/>
    <lineage>
        <taxon>Eukaryota</taxon>
        <taxon>Metamonada</taxon>
        <taxon>Diplomonadida</taxon>
        <taxon>Hexamitidae</taxon>
        <taxon>Giardiinae</taxon>
        <taxon>Giardia</taxon>
    </lineage>
</organism>
<dbReference type="Proteomes" id="UP000018040">
    <property type="component" value="Unassembled WGS sequence"/>
</dbReference>
<protein>
    <submittedName>
        <fullName evidence="3">Variant-specific surface protein</fullName>
    </submittedName>
</protein>
<dbReference type="InterPro" id="IPR009030">
    <property type="entry name" value="Growth_fac_rcpt_cys_sf"/>
</dbReference>
<proteinExistence type="predicted"/>
<keyword evidence="2" id="KW-0472">Membrane</keyword>
<gene>
    <name evidence="3" type="ORF">GSB_151728</name>
</gene>
<dbReference type="SMART" id="SM00261">
    <property type="entry name" value="FU"/>
    <property type="match status" value="2"/>
</dbReference>
<dbReference type="InterPro" id="IPR052798">
    <property type="entry name" value="Giardia_VSA"/>
</dbReference>
<sequence length="443" mass="44893">MGGCYDARAAPGSGVCREARDGACMMYREMDADEGHLIDGGRHGAQGSRTNDSMRGMKRVKAPEDTCTPSSSAAPGQCEASSSNVLTGENTYCSKCSTTDTEAPIDGVCKTINGDASGCTAQTPPNGTCKSCGAGYFLHKGGCYKIADPPGSTICSAAGAAGICQTCKDGYFRNPANAATSDSCIACSDTSIIDGVTGVDGCTACSGPSSAGSQEAPTTTTCSACGPDAQQVSQIVKTAAGVTSCVTEEECTEAEGFFIDNTGGKKCSACANTCKTCNGAAGQCTSCKTDTLYLKKTDGLQTGTDVDANGCSSDNTYYADNTVDPTSGKLCRKCAEGGVTVCTKCEKIESEVVCKECTGGTTIFGLNKKSCVKECPDNASEKSGVCTCNDGFTPNEDSSECVAASSSVNLSTGAIAGISVAAVVVVGGLVGFLCWWFVCRGKA</sequence>
<evidence type="ECO:0000256" key="2">
    <source>
        <dbReference type="SAM" id="Phobius"/>
    </source>
</evidence>
<accession>V6TMI4</accession>
<keyword evidence="2" id="KW-1133">Transmembrane helix</keyword>